<dbReference type="Proteomes" id="UP000014760">
    <property type="component" value="Unassembled WGS sequence"/>
</dbReference>
<dbReference type="GO" id="GO:0005524">
    <property type="term" value="F:ATP binding"/>
    <property type="evidence" value="ECO:0007669"/>
    <property type="project" value="UniProtKB-KW"/>
</dbReference>
<dbReference type="InterPro" id="IPR001315">
    <property type="entry name" value="CARD"/>
</dbReference>
<evidence type="ECO:0000256" key="6">
    <source>
        <dbReference type="ARBA" id="ARBA00022859"/>
    </source>
</evidence>
<keyword evidence="5" id="KW-0067">ATP-binding</keyword>
<organism evidence="9">
    <name type="scientific">Capitella teleta</name>
    <name type="common">Polychaete worm</name>
    <dbReference type="NCBI Taxonomy" id="283909"/>
    <lineage>
        <taxon>Eukaryota</taxon>
        <taxon>Metazoa</taxon>
        <taxon>Spiralia</taxon>
        <taxon>Lophotrochozoa</taxon>
        <taxon>Annelida</taxon>
        <taxon>Polychaeta</taxon>
        <taxon>Sedentaria</taxon>
        <taxon>Scolecida</taxon>
        <taxon>Capitellidae</taxon>
        <taxon>Capitella</taxon>
    </lineage>
</organism>
<dbReference type="STRING" id="283909.R7U9T8"/>
<dbReference type="OrthoDB" id="21449at2759"/>
<sequence length="1065" mass="123618">MPYLTTSTRLEGFFARSKTKNKESYGEGKSQQNRYEDVVEEDFDFAMESHHIECLKKNRVFLCDKISLSADFYAHLSQNDVITDDHLNEIQNIKRNGTTKEAVLHLLTAILPKRRLETFGLFLEALRTSGQKHVAERLDEWLKESGQNSEDQRIISQVRSELQSYYKRKLQSIIPMPWLKNIQLSLTEMCVERQLKRKINPKGEEKMITTDRLFTHKADQTIPRRLLIEGDPGIGKSILCQKLAFEWSRQSCGDRCKTPCIHCFGLTFYLDARQFMNQKTVEDVVLKSDLLPEDLGISSTRMTHVIKATNVLFIIDGYDEVFSQNLLLDRLIKGKMFRHKTVLLTSRRNFLHDNINHFDCVYLIEGYDEHQLLEHVRRFTELQEIPISRLKSLLESKEVENLGKNPLMLTLLCLLHTEKDVRTRSQTELYSEIHDFILRKASERMELTEEYVEKQLLRPLSQLAFEAFENGEHVLHEMDFERAGLSSEEFCEVGYLARDILIRGIKQERRYSFTHRTFLEFLAAKHLVLMADEERLKWLRKYYCKPNSNRIEEIQRHTFRLFFRVAENVVVFLFPLLQQHPNVQAQIASTVIDGTLDTTMSLSLCNLPSFKVHVEYSCPPSHVFCRLLCELNTMPQVLVTAIAKRLSSYIEMEVRPDCSDRCIQGMGIIYNLHLPELNYTPLDIHTQLYTQTNIPLLRELVNSTQFDPVRIHATDNQHLNSSLLALQIGQLNSIKNVEIIKSSICKDIAPQRLPFGDDLRGISLVRYDKGSTHRFLEIVSKKPLIKLGVIDCDLDDRCKRCLSNLLLNRDLQSVTLVSKSQHMGRFLERLTGLDKLQNLLISLKEMDKVERQNLEKILKKNTLQELRLIHCEYFADLCNILSNHFSRMTTLRHLCVFNLIDSQPIDRIFCNLYLLRLQKFKIQCVLNDDNLNAITGAIRSWSNLQVLLIHDQSPKASFAGNNVRISLAEGALQLLIEAIASCHSLKSLVLYGLRIQDRLIPEMCKVLKSLIQLKHFELTYIADGSLTEEGLKPLQQFVDVIEERLTCAYCPLPSLWLHTYNRLFN</sequence>
<evidence type="ECO:0000256" key="1">
    <source>
        <dbReference type="ARBA" id="ARBA00004496"/>
    </source>
</evidence>
<dbReference type="InterPro" id="IPR007111">
    <property type="entry name" value="NACHT_NTPase"/>
</dbReference>
<feature type="domain" description="NACHT" evidence="8">
    <location>
        <begin position="224"/>
        <end position="347"/>
    </location>
</feature>
<dbReference type="Pfam" id="PF00619">
    <property type="entry name" value="CARD"/>
    <property type="match status" value="1"/>
</dbReference>
<dbReference type="GO" id="GO:0042981">
    <property type="term" value="P:regulation of apoptotic process"/>
    <property type="evidence" value="ECO:0007669"/>
    <property type="project" value="InterPro"/>
</dbReference>
<evidence type="ECO:0000313" key="9">
    <source>
        <dbReference type="EMBL" id="ELU03125.1"/>
    </source>
</evidence>
<reference evidence="9 11" key="2">
    <citation type="journal article" date="2013" name="Nature">
        <title>Insights into bilaterian evolution from three spiralian genomes.</title>
        <authorList>
            <person name="Simakov O."/>
            <person name="Marletaz F."/>
            <person name="Cho S.J."/>
            <person name="Edsinger-Gonzales E."/>
            <person name="Havlak P."/>
            <person name="Hellsten U."/>
            <person name="Kuo D.H."/>
            <person name="Larsson T."/>
            <person name="Lv J."/>
            <person name="Arendt D."/>
            <person name="Savage R."/>
            <person name="Osoegawa K."/>
            <person name="de Jong P."/>
            <person name="Grimwood J."/>
            <person name="Chapman J.A."/>
            <person name="Shapiro H."/>
            <person name="Aerts A."/>
            <person name="Otillar R.P."/>
            <person name="Terry A.Y."/>
            <person name="Boore J.L."/>
            <person name="Grigoriev I.V."/>
            <person name="Lindberg D.R."/>
            <person name="Seaver E.C."/>
            <person name="Weisblat D.A."/>
            <person name="Putnam N.H."/>
            <person name="Rokhsar D.S."/>
        </authorList>
    </citation>
    <scope>NUCLEOTIDE SEQUENCE</scope>
    <source>
        <strain evidence="9 11">I ESC-2004</strain>
    </source>
</reference>
<dbReference type="AlphaFoldDB" id="R7U9T8"/>
<keyword evidence="4" id="KW-0547">Nucleotide-binding</keyword>
<dbReference type="CDD" id="cd01671">
    <property type="entry name" value="CARD"/>
    <property type="match status" value="1"/>
</dbReference>
<protein>
    <recommendedName>
        <fullName evidence="12">CARD domain-containing protein</fullName>
    </recommendedName>
</protein>
<feature type="domain" description="CARD" evidence="7">
    <location>
        <begin position="47"/>
        <end position="141"/>
    </location>
</feature>
<evidence type="ECO:0000256" key="3">
    <source>
        <dbReference type="ARBA" id="ARBA00022588"/>
    </source>
</evidence>
<dbReference type="InterPro" id="IPR011029">
    <property type="entry name" value="DEATH-like_dom_sf"/>
</dbReference>
<dbReference type="PROSITE" id="PS50209">
    <property type="entry name" value="CARD"/>
    <property type="match status" value="1"/>
</dbReference>
<evidence type="ECO:0000259" key="7">
    <source>
        <dbReference type="PROSITE" id="PS50209"/>
    </source>
</evidence>
<dbReference type="EMBL" id="KB303456">
    <property type="protein sequence ID" value="ELU03125.1"/>
    <property type="molecule type" value="Genomic_DNA"/>
</dbReference>
<dbReference type="EMBL" id="AMQN01001515">
    <property type="status" value="NOT_ANNOTATED_CDS"/>
    <property type="molecule type" value="Genomic_DNA"/>
</dbReference>
<dbReference type="SUPFAM" id="SSF52540">
    <property type="entry name" value="P-loop containing nucleoside triphosphate hydrolases"/>
    <property type="match status" value="1"/>
</dbReference>
<name>R7U9T8_CAPTE</name>
<comment type="subcellular location">
    <subcellularLocation>
        <location evidence="1">Cytoplasm</location>
    </subcellularLocation>
</comment>
<keyword evidence="6" id="KW-0391">Immunity</keyword>
<proteinExistence type="predicted"/>
<dbReference type="Gene3D" id="3.40.50.300">
    <property type="entry name" value="P-loop containing nucleotide triphosphate hydrolases"/>
    <property type="match status" value="1"/>
</dbReference>
<evidence type="ECO:0000259" key="8">
    <source>
        <dbReference type="PROSITE" id="PS50837"/>
    </source>
</evidence>
<dbReference type="Pfam" id="PF05729">
    <property type="entry name" value="NACHT"/>
    <property type="match status" value="1"/>
</dbReference>
<dbReference type="GO" id="GO:0045087">
    <property type="term" value="P:innate immune response"/>
    <property type="evidence" value="ECO:0007669"/>
    <property type="project" value="UniProtKB-KW"/>
</dbReference>
<dbReference type="Gene3D" id="1.10.533.10">
    <property type="entry name" value="Death Domain, Fas"/>
    <property type="match status" value="1"/>
</dbReference>
<dbReference type="OMA" id="PKLTIEC"/>
<dbReference type="PANTHER" id="PTHR46844:SF1">
    <property type="entry name" value="SLR5058 PROTEIN"/>
    <property type="match status" value="1"/>
</dbReference>
<evidence type="ECO:0008006" key="12">
    <source>
        <dbReference type="Google" id="ProtNLM"/>
    </source>
</evidence>
<dbReference type="InterPro" id="IPR032675">
    <property type="entry name" value="LRR_dom_sf"/>
</dbReference>
<dbReference type="Gene3D" id="3.80.10.10">
    <property type="entry name" value="Ribonuclease Inhibitor"/>
    <property type="match status" value="1"/>
</dbReference>
<evidence type="ECO:0000256" key="5">
    <source>
        <dbReference type="ARBA" id="ARBA00022840"/>
    </source>
</evidence>
<dbReference type="PROSITE" id="PS50837">
    <property type="entry name" value="NACHT"/>
    <property type="match status" value="1"/>
</dbReference>
<dbReference type="EnsemblMetazoa" id="CapteT198311">
    <property type="protein sequence ID" value="CapteP198311"/>
    <property type="gene ID" value="CapteG198311"/>
</dbReference>
<evidence type="ECO:0000313" key="11">
    <source>
        <dbReference type="Proteomes" id="UP000014760"/>
    </source>
</evidence>
<dbReference type="SUPFAM" id="SSF47986">
    <property type="entry name" value="DEATH domain"/>
    <property type="match status" value="1"/>
</dbReference>
<evidence type="ECO:0000256" key="4">
    <source>
        <dbReference type="ARBA" id="ARBA00022741"/>
    </source>
</evidence>
<gene>
    <name evidence="9" type="ORF">CAPTEDRAFT_198311</name>
</gene>
<keyword evidence="11" id="KW-1185">Reference proteome</keyword>
<dbReference type="PANTHER" id="PTHR46844">
    <property type="entry name" value="SLR5058 PROTEIN"/>
    <property type="match status" value="1"/>
</dbReference>
<dbReference type="GO" id="GO:0005737">
    <property type="term" value="C:cytoplasm"/>
    <property type="evidence" value="ECO:0007669"/>
    <property type="project" value="UniProtKB-SubCell"/>
</dbReference>
<evidence type="ECO:0000256" key="2">
    <source>
        <dbReference type="ARBA" id="ARBA00022490"/>
    </source>
</evidence>
<dbReference type="SMART" id="SM00114">
    <property type="entry name" value="CARD"/>
    <property type="match status" value="1"/>
</dbReference>
<dbReference type="SUPFAM" id="SSF52047">
    <property type="entry name" value="RNI-like"/>
    <property type="match status" value="1"/>
</dbReference>
<dbReference type="InterPro" id="IPR027417">
    <property type="entry name" value="P-loop_NTPase"/>
</dbReference>
<evidence type="ECO:0000313" key="10">
    <source>
        <dbReference type="EnsemblMetazoa" id="CapteP198311"/>
    </source>
</evidence>
<keyword evidence="2" id="KW-0963">Cytoplasm</keyword>
<accession>R7U9T8</accession>
<reference evidence="10" key="3">
    <citation type="submission" date="2015-06" db="UniProtKB">
        <authorList>
            <consortium name="EnsemblMetazoa"/>
        </authorList>
    </citation>
    <scope>IDENTIFICATION</scope>
</reference>
<dbReference type="HOGENOM" id="CLU_009460_2_1_1"/>
<reference evidence="11" key="1">
    <citation type="submission" date="2012-12" db="EMBL/GenBank/DDBJ databases">
        <authorList>
            <person name="Hellsten U."/>
            <person name="Grimwood J."/>
            <person name="Chapman J.A."/>
            <person name="Shapiro H."/>
            <person name="Aerts A."/>
            <person name="Otillar R.P."/>
            <person name="Terry A.Y."/>
            <person name="Boore J.L."/>
            <person name="Simakov O."/>
            <person name="Marletaz F."/>
            <person name="Cho S.-J."/>
            <person name="Edsinger-Gonzales E."/>
            <person name="Havlak P."/>
            <person name="Kuo D.-H."/>
            <person name="Larsson T."/>
            <person name="Lv J."/>
            <person name="Arendt D."/>
            <person name="Savage R."/>
            <person name="Osoegawa K."/>
            <person name="de Jong P."/>
            <person name="Lindberg D.R."/>
            <person name="Seaver E.C."/>
            <person name="Weisblat D.A."/>
            <person name="Putnam N.H."/>
            <person name="Grigoriev I.V."/>
            <person name="Rokhsar D.S."/>
        </authorList>
    </citation>
    <scope>NUCLEOTIDE SEQUENCE</scope>
    <source>
        <strain evidence="11">I ESC-2004</strain>
    </source>
</reference>
<keyword evidence="3" id="KW-0399">Innate immunity</keyword>